<keyword evidence="3" id="KW-1185">Reference proteome</keyword>
<dbReference type="Proteomes" id="UP000054217">
    <property type="component" value="Unassembled WGS sequence"/>
</dbReference>
<name>A0A0C3PEM0_PISTI</name>
<proteinExistence type="predicted"/>
<feature type="region of interest" description="Disordered" evidence="1">
    <location>
        <begin position="243"/>
        <end position="459"/>
    </location>
</feature>
<dbReference type="AlphaFoldDB" id="A0A0C3PEM0"/>
<evidence type="ECO:0000313" key="2">
    <source>
        <dbReference type="EMBL" id="KIO06691.1"/>
    </source>
</evidence>
<reference evidence="3" key="2">
    <citation type="submission" date="2015-01" db="EMBL/GenBank/DDBJ databases">
        <title>Evolutionary Origins and Diversification of the Mycorrhizal Mutualists.</title>
        <authorList>
            <consortium name="DOE Joint Genome Institute"/>
            <consortium name="Mycorrhizal Genomics Consortium"/>
            <person name="Kohler A."/>
            <person name="Kuo A."/>
            <person name="Nagy L.G."/>
            <person name="Floudas D."/>
            <person name="Copeland A."/>
            <person name="Barry K.W."/>
            <person name="Cichocki N."/>
            <person name="Veneault-Fourrey C."/>
            <person name="LaButti K."/>
            <person name="Lindquist E.A."/>
            <person name="Lipzen A."/>
            <person name="Lundell T."/>
            <person name="Morin E."/>
            <person name="Murat C."/>
            <person name="Riley R."/>
            <person name="Ohm R."/>
            <person name="Sun H."/>
            <person name="Tunlid A."/>
            <person name="Henrissat B."/>
            <person name="Grigoriev I.V."/>
            <person name="Hibbett D.S."/>
            <person name="Martin F."/>
        </authorList>
    </citation>
    <scope>NUCLEOTIDE SEQUENCE [LARGE SCALE GENOMIC DNA]</scope>
    <source>
        <strain evidence="3">Marx 270</strain>
    </source>
</reference>
<feature type="compositionally biased region" description="Basic residues" evidence="1">
    <location>
        <begin position="93"/>
        <end position="102"/>
    </location>
</feature>
<protein>
    <submittedName>
        <fullName evidence="2">Uncharacterized protein</fullName>
    </submittedName>
</protein>
<reference evidence="2 3" key="1">
    <citation type="submission" date="2014-04" db="EMBL/GenBank/DDBJ databases">
        <authorList>
            <consortium name="DOE Joint Genome Institute"/>
            <person name="Kuo A."/>
            <person name="Kohler A."/>
            <person name="Costa M.D."/>
            <person name="Nagy L.G."/>
            <person name="Floudas D."/>
            <person name="Copeland A."/>
            <person name="Barry K.W."/>
            <person name="Cichocki N."/>
            <person name="Veneault-Fourrey C."/>
            <person name="LaButti K."/>
            <person name="Lindquist E.A."/>
            <person name="Lipzen A."/>
            <person name="Lundell T."/>
            <person name="Morin E."/>
            <person name="Murat C."/>
            <person name="Sun H."/>
            <person name="Tunlid A."/>
            <person name="Henrissat B."/>
            <person name="Grigoriev I.V."/>
            <person name="Hibbett D.S."/>
            <person name="Martin F."/>
            <person name="Nordberg H.P."/>
            <person name="Cantor M.N."/>
            <person name="Hua S.X."/>
        </authorList>
    </citation>
    <scope>NUCLEOTIDE SEQUENCE [LARGE SCALE GENOMIC DNA]</scope>
    <source>
        <strain evidence="2 3">Marx 270</strain>
    </source>
</reference>
<organism evidence="2 3">
    <name type="scientific">Pisolithus tinctorius Marx 270</name>
    <dbReference type="NCBI Taxonomy" id="870435"/>
    <lineage>
        <taxon>Eukaryota</taxon>
        <taxon>Fungi</taxon>
        <taxon>Dikarya</taxon>
        <taxon>Basidiomycota</taxon>
        <taxon>Agaricomycotina</taxon>
        <taxon>Agaricomycetes</taxon>
        <taxon>Agaricomycetidae</taxon>
        <taxon>Boletales</taxon>
        <taxon>Sclerodermatineae</taxon>
        <taxon>Pisolithaceae</taxon>
        <taxon>Pisolithus</taxon>
    </lineage>
</organism>
<feature type="compositionally biased region" description="Basic and acidic residues" evidence="1">
    <location>
        <begin position="360"/>
        <end position="372"/>
    </location>
</feature>
<feature type="compositionally biased region" description="Polar residues" evidence="1">
    <location>
        <begin position="384"/>
        <end position="404"/>
    </location>
</feature>
<dbReference type="HOGENOM" id="CLU_024812_0_0_1"/>
<dbReference type="EMBL" id="KN831962">
    <property type="protein sequence ID" value="KIO06691.1"/>
    <property type="molecule type" value="Genomic_DNA"/>
</dbReference>
<dbReference type="OrthoDB" id="2688399at2759"/>
<feature type="compositionally biased region" description="Acidic residues" evidence="1">
    <location>
        <begin position="273"/>
        <end position="295"/>
    </location>
</feature>
<evidence type="ECO:0000256" key="1">
    <source>
        <dbReference type="SAM" id="MobiDB-lite"/>
    </source>
</evidence>
<feature type="compositionally biased region" description="Basic residues" evidence="1">
    <location>
        <begin position="243"/>
        <end position="267"/>
    </location>
</feature>
<dbReference type="InParanoid" id="A0A0C3PEM0"/>
<feature type="region of interest" description="Disordered" evidence="1">
    <location>
        <begin position="77"/>
        <end position="108"/>
    </location>
</feature>
<accession>A0A0C3PEM0</accession>
<evidence type="ECO:0000313" key="3">
    <source>
        <dbReference type="Proteomes" id="UP000054217"/>
    </source>
</evidence>
<sequence length="459" mass="50719">MKVEEGDTHGSKQIQQYQNALTAFIQDDLMEEQLAAAEDIAERWNGREGPAPETKARNAAKYGYNMDFNNEIVDGIPFNDEPGTLPEHDGKSSPKHARKKTAAKATRTGKVDSVKLVKNADGEIWIGEIAGLSWDQLQKMVRGFMTAHYRLACGNPSSAVPFKNFSHHQAEMIAARHLPEGFTFDHDPSHMWTTTATQLLSFWRKRQETHPNDVFGFQKWIDRSGELQPPVDRTLVPLQVVRQRKYQKTPAPKYKKNPGWKNVKGKGKAQEEGVADDSVDDSVDDSPDDSLDDSLDDHGEAEGSDVGTDDPSTKKVSGGRQNRAKTPFPSHSRSNPPPAELSAPPAHANTPVHHPQNKALTDDNGRESNGHDSDDEADEDTYLPTLSNSKKSATSLNRSEYTTELQDHSEYTDADGLESIPFTDLPTEEGSTSRNKGGKLKSALKRTHKASSAMLNQLS</sequence>
<feature type="compositionally biased region" description="Basic residues" evidence="1">
    <location>
        <begin position="436"/>
        <end position="449"/>
    </location>
</feature>
<gene>
    <name evidence="2" type="ORF">M404DRAFT_24391</name>
</gene>